<dbReference type="Proteomes" id="UP000006468">
    <property type="component" value="Chromosome"/>
</dbReference>
<proteinExistence type="predicted"/>
<sequence>MPDDTPRLNITALRGGFFWICRYIKGLTVTRIYVLDRAYPAAPWA</sequence>
<accession>D5QEX4</accession>
<gene>
    <name evidence="1" type="ORF">GXY_08445</name>
</gene>
<dbReference type="HOGENOM" id="CLU_3201057_0_0_5"/>
<comment type="caution">
    <text evidence="1">The sequence shown here is derived from an EMBL/GenBank/DDBJ whole genome shotgun (WGS) entry which is preliminary data.</text>
</comment>
<reference evidence="1 2" key="1">
    <citation type="journal article" date="2010" name="J. Bacteriol.">
        <title>Genome sequence of a cellulose-producing bacterium, Gluconacetobacter hansenii ATCC 23769.</title>
        <authorList>
            <person name="Iyer P.R."/>
            <person name="Geib S.M."/>
            <person name="Catchmark J."/>
            <person name="Kao T.H."/>
            <person name="Tien M."/>
        </authorList>
    </citation>
    <scope>NUCLEOTIDE SEQUENCE [LARGE SCALE GENOMIC DNA]</scope>
    <source>
        <strain evidence="1 2">ATCC 23769</strain>
    </source>
</reference>
<name>D5QEX4_NOVHA</name>
<evidence type="ECO:0000313" key="1">
    <source>
        <dbReference type="EMBL" id="EFG84535.1"/>
    </source>
</evidence>
<organism evidence="1 2">
    <name type="scientific">Novacetimonas hansenii ATCC 23769</name>
    <dbReference type="NCBI Taxonomy" id="714995"/>
    <lineage>
        <taxon>Bacteria</taxon>
        <taxon>Pseudomonadati</taxon>
        <taxon>Pseudomonadota</taxon>
        <taxon>Alphaproteobacteria</taxon>
        <taxon>Acetobacterales</taxon>
        <taxon>Acetobacteraceae</taxon>
        <taxon>Novacetimonas</taxon>
    </lineage>
</organism>
<dbReference type="EMBL" id="ADTV01000031">
    <property type="protein sequence ID" value="EFG84535.1"/>
    <property type="molecule type" value="Genomic_DNA"/>
</dbReference>
<evidence type="ECO:0000313" key="2">
    <source>
        <dbReference type="Proteomes" id="UP000006468"/>
    </source>
</evidence>
<protein>
    <submittedName>
        <fullName evidence="1">Uncharacterized protein</fullName>
    </submittedName>
</protein>
<dbReference type="AlphaFoldDB" id="D5QEX4"/>